<protein>
    <submittedName>
        <fullName evidence="1">Uncharacterized protein</fullName>
    </submittedName>
</protein>
<sequence length="328" mass="37575">MSKKSKRRKAKITPDDAVPHMNQKCSKFSTFPQFLRFPLEIQRLIVVEASQHENQTTARMMRVSRAFQEWARPALYQFPGIYSLTPTQLWDFTSEADPQGFRYITDLILVAEGFPFFDAGLLDKCVNLRNFGIWNTERVTPDGRMNPLSFPRETAIWACKSRAAPRHIVIFDACAFVLRQIDIHWDADSVFRNCTHLQVIFADGDRSVLSRRAKPTWPFHRMTKLAYLALRFHEPGSVSGSVIARLKDDIINASPSLQYLVLGWVDASPSPGLSRPVRDRIWDVFSEGDGCDSACMEDWIYEPCPSALNPIWLAVEEEMARRSAKYPL</sequence>
<keyword evidence="2" id="KW-1185">Reference proteome</keyword>
<accession>A0A166FQF1</accession>
<dbReference type="Proteomes" id="UP000076798">
    <property type="component" value="Unassembled WGS sequence"/>
</dbReference>
<gene>
    <name evidence="1" type="ORF">SISSUDRAFT_1126931</name>
</gene>
<dbReference type="EMBL" id="KV428027">
    <property type="protein sequence ID" value="KZT40900.1"/>
    <property type="molecule type" value="Genomic_DNA"/>
</dbReference>
<proteinExistence type="predicted"/>
<evidence type="ECO:0000313" key="1">
    <source>
        <dbReference type="EMBL" id="KZT40900.1"/>
    </source>
</evidence>
<reference evidence="1 2" key="1">
    <citation type="journal article" date="2016" name="Mol. Biol. Evol.">
        <title>Comparative Genomics of Early-Diverging Mushroom-Forming Fungi Provides Insights into the Origins of Lignocellulose Decay Capabilities.</title>
        <authorList>
            <person name="Nagy L.G."/>
            <person name="Riley R."/>
            <person name="Tritt A."/>
            <person name="Adam C."/>
            <person name="Daum C."/>
            <person name="Floudas D."/>
            <person name="Sun H."/>
            <person name="Yadav J.S."/>
            <person name="Pangilinan J."/>
            <person name="Larsson K.H."/>
            <person name="Matsuura K."/>
            <person name="Barry K."/>
            <person name="Labutti K."/>
            <person name="Kuo R."/>
            <person name="Ohm R.A."/>
            <person name="Bhattacharya S.S."/>
            <person name="Shirouzu T."/>
            <person name="Yoshinaga Y."/>
            <person name="Martin F.M."/>
            <person name="Grigoriev I.V."/>
            <person name="Hibbett D.S."/>
        </authorList>
    </citation>
    <scope>NUCLEOTIDE SEQUENCE [LARGE SCALE GENOMIC DNA]</scope>
    <source>
        <strain evidence="1 2">HHB10207 ss-3</strain>
    </source>
</reference>
<evidence type="ECO:0000313" key="2">
    <source>
        <dbReference type="Proteomes" id="UP000076798"/>
    </source>
</evidence>
<name>A0A166FQF1_9AGAM</name>
<organism evidence="1 2">
    <name type="scientific">Sistotremastrum suecicum HHB10207 ss-3</name>
    <dbReference type="NCBI Taxonomy" id="1314776"/>
    <lineage>
        <taxon>Eukaryota</taxon>
        <taxon>Fungi</taxon>
        <taxon>Dikarya</taxon>
        <taxon>Basidiomycota</taxon>
        <taxon>Agaricomycotina</taxon>
        <taxon>Agaricomycetes</taxon>
        <taxon>Sistotremastrales</taxon>
        <taxon>Sistotremastraceae</taxon>
        <taxon>Sistotremastrum</taxon>
    </lineage>
</organism>
<dbReference type="AlphaFoldDB" id="A0A166FQF1"/>